<evidence type="ECO:0000313" key="1">
    <source>
        <dbReference type="EMBL" id="KAH3828913.1"/>
    </source>
</evidence>
<organism evidence="1 2">
    <name type="scientific">Dreissena polymorpha</name>
    <name type="common">Zebra mussel</name>
    <name type="synonym">Mytilus polymorpha</name>
    <dbReference type="NCBI Taxonomy" id="45954"/>
    <lineage>
        <taxon>Eukaryota</taxon>
        <taxon>Metazoa</taxon>
        <taxon>Spiralia</taxon>
        <taxon>Lophotrochozoa</taxon>
        <taxon>Mollusca</taxon>
        <taxon>Bivalvia</taxon>
        <taxon>Autobranchia</taxon>
        <taxon>Heteroconchia</taxon>
        <taxon>Euheterodonta</taxon>
        <taxon>Imparidentia</taxon>
        <taxon>Neoheterodontei</taxon>
        <taxon>Myida</taxon>
        <taxon>Dreissenoidea</taxon>
        <taxon>Dreissenidae</taxon>
        <taxon>Dreissena</taxon>
    </lineage>
</organism>
<accession>A0A9D4H7I8</accession>
<protein>
    <submittedName>
        <fullName evidence="1">Uncharacterized protein</fullName>
    </submittedName>
</protein>
<gene>
    <name evidence="1" type="ORF">DPMN_130898</name>
</gene>
<reference evidence="1" key="1">
    <citation type="journal article" date="2019" name="bioRxiv">
        <title>The Genome of the Zebra Mussel, Dreissena polymorpha: A Resource for Invasive Species Research.</title>
        <authorList>
            <person name="McCartney M.A."/>
            <person name="Auch B."/>
            <person name="Kono T."/>
            <person name="Mallez S."/>
            <person name="Zhang Y."/>
            <person name="Obille A."/>
            <person name="Becker A."/>
            <person name="Abrahante J.E."/>
            <person name="Garbe J."/>
            <person name="Badalamenti J.P."/>
            <person name="Herman A."/>
            <person name="Mangelson H."/>
            <person name="Liachko I."/>
            <person name="Sullivan S."/>
            <person name="Sone E.D."/>
            <person name="Koren S."/>
            <person name="Silverstein K.A.T."/>
            <person name="Beckman K.B."/>
            <person name="Gohl D.M."/>
        </authorList>
    </citation>
    <scope>NUCLEOTIDE SEQUENCE</scope>
    <source>
        <strain evidence="1">Duluth1</strain>
        <tissue evidence="1">Whole animal</tissue>
    </source>
</reference>
<dbReference type="EMBL" id="JAIWYP010000005">
    <property type="protein sequence ID" value="KAH3828913.1"/>
    <property type="molecule type" value="Genomic_DNA"/>
</dbReference>
<reference evidence="1" key="2">
    <citation type="submission" date="2020-11" db="EMBL/GenBank/DDBJ databases">
        <authorList>
            <person name="McCartney M.A."/>
            <person name="Auch B."/>
            <person name="Kono T."/>
            <person name="Mallez S."/>
            <person name="Becker A."/>
            <person name="Gohl D.M."/>
            <person name="Silverstein K.A.T."/>
            <person name="Koren S."/>
            <person name="Bechman K.B."/>
            <person name="Herman A."/>
            <person name="Abrahante J.E."/>
            <person name="Garbe J."/>
        </authorList>
    </citation>
    <scope>NUCLEOTIDE SEQUENCE</scope>
    <source>
        <strain evidence="1">Duluth1</strain>
        <tissue evidence="1">Whole animal</tissue>
    </source>
</reference>
<dbReference type="AlphaFoldDB" id="A0A9D4H7I8"/>
<evidence type="ECO:0000313" key="2">
    <source>
        <dbReference type="Proteomes" id="UP000828390"/>
    </source>
</evidence>
<comment type="caution">
    <text evidence="1">The sequence shown here is derived from an EMBL/GenBank/DDBJ whole genome shotgun (WGS) entry which is preliminary data.</text>
</comment>
<proteinExistence type="predicted"/>
<keyword evidence="2" id="KW-1185">Reference proteome</keyword>
<dbReference type="Proteomes" id="UP000828390">
    <property type="component" value="Unassembled WGS sequence"/>
</dbReference>
<sequence>MQNKLLDWERPDGVLVLGPCREGRNIEDTMPNRVLRPNRDVRLAKAQRNRIMQ</sequence>
<name>A0A9D4H7I8_DREPO</name>